<dbReference type="OrthoDB" id="9797976at2"/>
<dbReference type="AlphaFoldDB" id="A0A4R2TPE7"/>
<dbReference type="PANTHER" id="PTHR36111">
    <property type="entry name" value="INNER MEMBRANE PROTEIN-RELATED"/>
    <property type="match status" value="1"/>
</dbReference>
<protein>
    <recommendedName>
        <fullName evidence="4">Membrane protein YdfK</fullName>
    </recommendedName>
</protein>
<feature type="transmembrane region" description="Helical" evidence="1">
    <location>
        <begin position="141"/>
        <end position="163"/>
    </location>
</feature>
<keyword evidence="1" id="KW-0472">Membrane</keyword>
<evidence type="ECO:0008006" key="4">
    <source>
        <dbReference type="Google" id="ProtNLM"/>
    </source>
</evidence>
<dbReference type="PANTHER" id="PTHR36111:SF2">
    <property type="entry name" value="INNER MEMBRANE PROTEIN"/>
    <property type="match status" value="1"/>
</dbReference>
<dbReference type="Pfam" id="PF04474">
    <property type="entry name" value="DUF554"/>
    <property type="match status" value="1"/>
</dbReference>
<reference evidence="2 3" key="1">
    <citation type="submission" date="2019-03" db="EMBL/GenBank/DDBJ databases">
        <title>Genomic Encyclopedia of Type Strains, Phase IV (KMG-IV): sequencing the most valuable type-strain genomes for metagenomic binning, comparative biology and taxonomic classification.</title>
        <authorList>
            <person name="Goeker M."/>
        </authorList>
    </citation>
    <scope>NUCLEOTIDE SEQUENCE [LARGE SCALE GENOMIC DNA]</scope>
    <source>
        <strain evidence="2 3">DSM 28404</strain>
    </source>
</reference>
<keyword evidence="3" id="KW-1185">Reference proteome</keyword>
<feature type="transmembrane region" description="Helical" evidence="1">
    <location>
        <begin position="218"/>
        <end position="238"/>
    </location>
</feature>
<dbReference type="EMBL" id="SLYB01000003">
    <property type="protein sequence ID" value="TCP96832.1"/>
    <property type="molecule type" value="Genomic_DNA"/>
</dbReference>
<name>A0A4R2TPE7_9PAST</name>
<dbReference type="Proteomes" id="UP000295763">
    <property type="component" value="Unassembled WGS sequence"/>
</dbReference>
<feature type="transmembrane region" description="Helical" evidence="1">
    <location>
        <begin position="58"/>
        <end position="76"/>
    </location>
</feature>
<feature type="transmembrane region" description="Helical" evidence="1">
    <location>
        <begin position="193"/>
        <end position="211"/>
    </location>
</feature>
<comment type="caution">
    <text evidence="2">The sequence shown here is derived from an EMBL/GenBank/DDBJ whole genome shotgun (WGS) entry which is preliminary data.</text>
</comment>
<dbReference type="InterPro" id="IPR007563">
    <property type="entry name" value="DUF554"/>
</dbReference>
<keyword evidence="1" id="KW-0812">Transmembrane</keyword>
<feature type="transmembrane region" description="Helical" evidence="1">
    <location>
        <begin position="111"/>
        <end position="129"/>
    </location>
</feature>
<feature type="transmembrane region" description="Helical" evidence="1">
    <location>
        <begin position="6"/>
        <end position="23"/>
    </location>
</feature>
<feature type="transmembrane region" description="Helical" evidence="1">
    <location>
        <begin position="170"/>
        <end position="187"/>
    </location>
</feature>
<proteinExistence type="predicted"/>
<accession>A0A4R2TPE7</accession>
<keyword evidence="1" id="KW-1133">Transmembrane helix</keyword>
<evidence type="ECO:0000256" key="1">
    <source>
        <dbReference type="SAM" id="Phobius"/>
    </source>
</evidence>
<organism evidence="2 3">
    <name type="scientific">Cricetibacter osteomyelitidis</name>
    <dbReference type="NCBI Taxonomy" id="1521931"/>
    <lineage>
        <taxon>Bacteria</taxon>
        <taxon>Pseudomonadati</taxon>
        <taxon>Pseudomonadota</taxon>
        <taxon>Gammaproteobacteria</taxon>
        <taxon>Pasteurellales</taxon>
        <taxon>Pasteurellaceae</taxon>
        <taxon>Cricetibacter</taxon>
    </lineage>
</organism>
<dbReference type="RefSeq" id="WP_131974899.1">
    <property type="nucleotide sequence ID" value="NZ_SLYB01000003.1"/>
</dbReference>
<evidence type="ECO:0000313" key="2">
    <source>
        <dbReference type="EMBL" id="TCP96832.1"/>
    </source>
</evidence>
<gene>
    <name evidence="2" type="ORF">EDC44_10329</name>
</gene>
<evidence type="ECO:0000313" key="3">
    <source>
        <dbReference type="Proteomes" id="UP000295763"/>
    </source>
</evidence>
<sequence>MTIIGPYINAAAIIIGGLIGAAIGGRVPQQLRSNLTLVFGLCSMGMGITMVAKVASMPAMILSILLGTIVGEIILLENGINKIAAATKNVMEKFVPPTSDQDSHEEFLQKFVALMILLSFSGTGIFGAMNEGMTGDSSILIIKSFLDFFTTIIFATTLGFSVSTLFIPQTLVQLILAYCAVFIIPYATEAMRADFAATGGLLMIATGLRICNIQMFRVANMLPALFISMPISAAWLHFFS</sequence>